<accession>A0ABW3HED9</accession>
<dbReference type="EC" id="2.3.1.191" evidence="7"/>
<sequence length="340" mass="35633">MTAADISLGELAAAVGAELRGDPEQRVSAMNTLAAAQGHELAFLANPKYRNQLMSTNAGAVLLRPDDLGDFTGNALLLANPYLAFATLSHRFDRTPKPATGIHASAVVAETAVLGEGVSIAAQVVIGEGVRIGAGSIVEAGSVIHDRVVLGEGCRIRSRVVIYHDCRLGNRVQIHSGAVIGGDGFGFANERGHWRKIAQLGAVVIHDDVDIGANTTVDRGALEDTEIHTGAIIDNQVQIAHNVVIGAHTAIAACCGISGSTEIGAHCILAGGVGVVGHIKICDGVQITGMTMVTKSITEPGSYSSGTAFDRTESWKKMAVRLRRLDDLVTRVQRLEKARD</sequence>
<comment type="pathway">
    <text evidence="7">Bacterial outer membrane biogenesis; LPS lipid A biosynthesis.</text>
</comment>
<dbReference type="PROSITE" id="PS00101">
    <property type="entry name" value="HEXAPEP_TRANSFERASES"/>
    <property type="match status" value="1"/>
</dbReference>
<dbReference type="Pfam" id="PF00132">
    <property type="entry name" value="Hexapep"/>
    <property type="match status" value="2"/>
</dbReference>
<evidence type="ECO:0000256" key="6">
    <source>
        <dbReference type="ARBA" id="ARBA00023315"/>
    </source>
</evidence>
<dbReference type="Gene3D" id="1.20.5.170">
    <property type="match status" value="1"/>
</dbReference>
<dbReference type="NCBIfam" id="TIGR01853">
    <property type="entry name" value="lipid_A_lpxD"/>
    <property type="match status" value="1"/>
</dbReference>
<evidence type="ECO:0000256" key="7">
    <source>
        <dbReference type="HAMAP-Rule" id="MF_00523"/>
    </source>
</evidence>
<evidence type="ECO:0000313" key="9">
    <source>
        <dbReference type="EMBL" id="MFD0949805.1"/>
    </source>
</evidence>
<name>A0ABW3HED9_9GAMM</name>
<dbReference type="HAMAP" id="MF_00523">
    <property type="entry name" value="LpxD"/>
    <property type="match status" value="1"/>
</dbReference>
<feature type="active site" description="Proton acceptor" evidence="7">
    <location>
        <position position="241"/>
    </location>
</feature>
<evidence type="ECO:0000256" key="2">
    <source>
        <dbReference type="ARBA" id="ARBA00022556"/>
    </source>
</evidence>
<comment type="catalytic activity">
    <reaction evidence="7">
        <text>a UDP-3-O-[(3R)-3-hydroxyacyl]-alpha-D-glucosamine + a (3R)-hydroxyacyl-[ACP] = a UDP-2-N,3-O-bis[(3R)-3-hydroxyacyl]-alpha-D-glucosamine + holo-[ACP] + H(+)</text>
        <dbReference type="Rhea" id="RHEA:53836"/>
        <dbReference type="Rhea" id="RHEA-COMP:9685"/>
        <dbReference type="Rhea" id="RHEA-COMP:9945"/>
        <dbReference type="ChEBI" id="CHEBI:15378"/>
        <dbReference type="ChEBI" id="CHEBI:64479"/>
        <dbReference type="ChEBI" id="CHEBI:78827"/>
        <dbReference type="ChEBI" id="CHEBI:137740"/>
        <dbReference type="ChEBI" id="CHEBI:137748"/>
        <dbReference type="EC" id="2.3.1.191"/>
    </reaction>
</comment>
<evidence type="ECO:0000313" key="10">
    <source>
        <dbReference type="Proteomes" id="UP001597044"/>
    </source>
</evidence>
<dbReference type="InterPro" id="IPR007691">
    <property type="entry name" value="LpxD"/>
</dbReference>
<comment type="function">
    <text evidence="7">Catalyzes the N-acylation of UDP-3-O-acylglucosamine using 3-hydroxyacyl-ACP as the acyl donor. Is involved in the biosynthesis of lipid A, a phosphorylated glycolipid that anchors the lipopolysaccharide to the outer membrane of the cell.</text>
</comment>
<dbReference type="InterPro" id="IPR011004">
    <property type="entry name" value="Trimer_LpxA-like_sf"/>
</dbReference>
<keyword evidence="2 7" id="KW-0441">Lipid A biosynthesis</keyword>
<dbReference type="PANTHER" id="PTHR43378:SF2">
    <property type="entry name" value="UDP-3-O-ACYLGLUCOSAMINE N-ACYLTRANSFERASE 1, MITOCHONDRIAL-RELATED"/>
    <property type="match status" value="1"/>
</dbReference>
<keyword evidence="4 7" id="KW-0677">Repeat</keyword>
<dbReference type="Gene3D" id="3.40.1390.10">
    <property type="entry name" value="MurE/MurF, N-terminal domain"/>
    <property type="match status" value="1"/>
</dbReference>
<feature type="domain" description="UDP-3-O-[3-hydroxymyristoyl] glucosamine N-acyltransferase non-repeat region" evidence="8">
    <location>
        <begin position="26"/>
        <end position="90"/>
    </location>
</feature>
<proteinExistence type="inferred from homology"/>
<comment type="caution">
    <text evidence="9">The sequence shown here is derived from an EMBL/GenBank/DDBJ whole genome shotgun (WGS) entry which is preliminary data.</text>
</comment>
<comment type="subunit">
    <text evidence="7">Homotrimer.</text>
</comment>
<keyword evidence="3 7" id="KW-0808">Transferase</keyword>
<evidence type="ECO:0000256" key="3">
    <source>
        <dbReference type="ARBA" id="ARBA00022679"/>
    </source>
</evidence>
<keyword evidence="5 7" id="KW-0443">Lipid metabolism</keyword>
<evidence type="ECO:0000259" key="8">
    <source>
        <dbReference type="Pfam" id="PF04613"/>
    </source>
</evidence>
<dbReference type="RefSeq" id="WP_379069822.1">
    <property type="nucleotide sequence ID" value="NZ_JBHTIT010000001.1"/>
</dbReference>
<organism evidence="9 10">
    <name type="scientific">Paraperlucidibaca wandonensis</name>
    <dbReference type="NCBI Taxonomy" id="1268273"/>
    <lineage>
        <taxon>Bacteria</taxon>
        <taxon>Pseudomonadati</taxon>
        <taxon>Pseudomonadota</taxon>
        <taxon>Gammaproteobacteria</taxon>
        <taxon>Moraxellales</taxon>
        <taxon>Moraxellaceae</taxon>
        <taxon>Paraperlucidibaca</taxon>
    </lineage>
</organism>
<reference evidence="10" key="1">
    <citation type="journal article" date="2019" name="Int. J. Syst. Evol. Microbiol.">
        <title>The Global Catalogue of Microorganisms (GCM) 10K type strain sequencing project: providing services to taxonomists for standard genome sequencing and annotation.</title>
        <authorList>
            <consortium name="The Broad Institute Genomics Platform"/>
            <consortium name="The Broad Institute Genome Sequencing Center for Infectious Disease"/>
            <person name="Wu L."/>
            <person name="Ma J."/>
        </authorList>
    </citation>
    <scope>NUCLEOTIDE SEQUENCE [LARGE SCALE GENOMIC DNA]</scope>
    <source>
        <strain evidence="10">CCUG 63419</strain>
    </source>
</reference>
<dbReference type="GO" id="GO:0103118">
    <property type="term" value="F:UDP-3-O-[(3R)-3-hydroxyacyl]-glucosamine N-acyltransferase activity"/>
    <property type="evidence" value="ECO:0007669"/>
    <property type="project" value="UniProtKB-EC"/>
</dbReference>
<dbReference type="Pfam" id="PF04613">
    <property type="entry name" value="LpxD"/>
    <property type="match status" value="1"/>
</dbReference>
<dbReference type="Gene3D" id="2.160.10.10">
    <property type="entry name" value="Hexapeptide repeat proteins"/>
    <property type="match status" value="1"/>
</dbReference>
<keyword evidence="10" id="KW-1185">Reference proteome</keyword>
<dbReference type="NCBIfam" id="NF002060">
    <property type="entry name" value="PRK00892.1"/>
    <property type="match status" value="1"/>
</dbReference>
<dbReference type="SUPFAM" id="SSF51161">
    <property type="entry name" value="Trimeric LpxA-like enzymes"/>
    <property type="match status" value="1"/>
</dbReference>
<dbReference type="InterPro" id="IPR001451">
    <property type="entry name" value="Hexapep"/>
</dbReference>
<dbReference type="CDD" id="cd03352">
    <property type="entry name" value="LbH_LpxD"/>
    <property type="match status" value="1"/>
</dbReference>
<gene>
    <name evidence="7 9" type="primary">lpxD</name>
    <name evidence="9" type="ORF">ACFQ0F_05300</name>
</gene>
<dbReference type="PANTHER" id="PTHR43378">
    <property type="entry name" value="UDP-3-O-ACYLGLUCOSAMINE N-ACYLTRANSFERASE"/>
    <property type="match status" value="1"/>
</dbReference>
<protein>
    <recommendedName>
        <fullName evidence="7">UDP-3-O-acylglucosamine N-acyltransferase</fullName>
        <ecNumber evidence="7">2.3.1.191</ecNumber>
    </recommendedName>
</protein>
<dbReference type="InterPro" id="IPR020573">
    <property type="entry name" value="UDP_GlcNAc_AcTrfase_non-rep"/>
</dbReference>
<keyword evidence="1 7" id="KW-0444">Lipid biosynthesis</keyword>
<dbReference type="InterPro" id="IPR018357">
    <property type="entry name" value="Hexapep_transf_CS"/>
</dbReference>
<dbReference type="EMBL" id="JBHTIT010000001">
    <property type="protein sequence ID" value="MFD0949805.1"/>
    <property type="molecule type" value="Genomic_DNA"/>
</dbReference>
<evidence type="ECO:0000256" key="1">
    <source>
        <dbReference type="ARBA" id="ARBA00022516"/>
    </source>
</evidence>
<keyword evidence="6 7" id="KW-0012">Acyltransferase</keyword>
<dbReference type="Proteomes" id="UP001597044">
    <property type="component" value="Unassembled WGS sequence"/>
</dbReference>
<evidence type="ECO:0000256" key="4">
    <source>
        <dbReference type="ARBA" id="ARBA00022737"/>
    </source>
</evidence>
<evidence type="ECO:0000256" key="5">
    <source>
        <dbReference type="ARBA" id="ARBA00023098"/>
    </source>
</evidence>
<comment type="similarity">
    <text evidence="7">Belongs to the transferase hexapeptide repeat family. LpxD subfamily.</text>
</comment>